<accession>A0A167H432</accession>
<evidence type="ECO:0000256" key="3">
    <source>
        <dbReference type="ARBA" id="ARBA00022448"/>
    </source>
</evidence>
<feature type="chain" id="PRO_5044549561" evidence="14">
    <location>
        <begin position="25"/>
        <end position="611"/>
    </location>
</feature>
<keyword evidence="9 12" id="KW-0472">Membrane</keyword>
<dbReference type="PANTHER" id="PTHR30069:SF53">
    <property type="entry name" value="COLICIN I RECEPTOR-RELATED"/>
    <property type="match status" value="1"/>
</dbReference>
<evidence type="ECO:0000256" key="4">
    <source>
        <dbReference type="ARBA" id="ARBA00022452"/>
    </source>
</evidence>
<evidence type="ECO:0000256" key="5">
    <source>
        <dbReference type="ARBA" id="ARBA00022692"/>
    </source>
</evidence>
<evidence type="ECO:0000256" key="14">
    <source>
        <dbReference type="SAM" id="SignalP"/>
    </source>
</evidence>
<keyword evidence="19" id="KW-1185">Reference proteome</keyword>
<evidence type="ECO:0000256" key="7">
    <source>
        <dbReference type="ARBA" id="ARBA00023065"/>
    </source>
</evidence>
<evidence type="ECO:0000256" key="12">
    <source>
        <dbReference type="PROSITE-ProRule" id="PRU01360"/>
    </source>
</evidence>
<proteinExistence type="inferred from homology"/>
<dbReference type="InterPro" id="IPR000531">
    <property type="entry name" value="Beta-barrel_TonB"/>
</dbReference>
<organism evidence="17 20">
    <name type="scientific">Hydrogenophaga crassostreae</name>
    <dbReference type="NCBI Taxonomy" id="1763535"/>
    <lineage>
        <taxon>Bacteria</taxon>
        <taxon>Pseudomonadati</taxon>
        <taxon>Pseudomonadota</taxon>
        <taxon>Betaproteobacteria</taxon>
        <taxon>Burkholderiales</taxon>
        <taxon>Comamonadaceae</taxon>
        <taxon>Hydrogenophaga</taxon>
    </lineage>
</organism>
<dbReference type="Proteomes" id="UP000185657">
    <property type="component" value="Unassembled WGS sequence"/>
</dbReference>
<dbReference type="InterPro" id="IPR039426">
    <property type="entry name" value="TonB-dep_rcpt-like"/>
</dbReference>
<keyword evidence="5 12" id="KW-0812">Transmembrane</keyword>
<evidence type="ECO:0000256" key="6">
    <source>
        <dbReference type="ARBA" id="ARBA00022729"/>
    </source>
</evidence>
<evidence type="ECO:0000259" key="16">
    <source>
        <dbReference type="Pfam" id="PF07715"/>
    </source>
</evidence>
<reference evidence="17 20" key="2">
    <citation type="submission" date="2016-10" db="EMBL/GenBank/DDBJ databases">
        <title>Hydorgenophaga sp. LPB0072 isolated from gastropod.</title>
        <authorList>
            <person name="Kim E."/>
            <person name="Yi H."/>
        </authorList>
    </citation>
    <scope>NUCLEOTIDE SEQUENCE [LARGE SCALE GENOMIC DNA]</scope>
    <source>
        <strain evidence="17 20">LPB0072</strain>
    </source>
</reference>
<sequence length="611" mass="64871">MLNSSLRAPLAALPLALLAAFSHAQTAPVPSLPTTVVTATRVAQPITDVVADVTIVDRAAIERSGATGLADVLGRLPGVSLARNGGLGATTSVYVRGAETRFTAVFVDGVRIDSQSTGGASWNAIPLSQVDRIELVRGPAAAVYGSDAMGGVIQIFTRKGEAGFSPSVEVGVGSYGTRKVAASISGQQGVVDYALGVSRETSDGFNAQPESNPDRDGYRNTAFSGSLGWQFNAANRIDVNLLDSDLDAQYDGFSPGNDDRGQSDLQTLGVNWSAEWSDSYSTKLAVTRGRDRYATSPSPYLTDTSVTSYLWQNNWKLGDSQLTAALERREDRLDNASTSPVITERSQNALALGYALRSGAHTLQLNARRDDDSEFGGQSTGSAAYAFGFMPNWRALVSMGNAFRAPTLFQRFSRYGVASLRPETSNNIETGVKYDQGATSFSAIVYRNKVSDLITYVAGPGTCANGTGDYAGCYGNTAKAQYSGLTLAGAQRVGMLAFSGSLDLQNPKDASTGKQLARRAKQAAKLAVSTGVAGWNLGAETEYVGKRFNDARNNERLDGYTLVNFSVSTPVAKDWTLLGRVDNIADTDYETAKGYATAGRTFYVGLKWAPN</sequence>
<evidence type="ECO:0000313" key="20">
    <source>
        <dbReference type="Proteomes" id="UP000185680"/>
    </source>
</evidence>
<dbReference type="Pfam" id="PF00593">
    <property type="entry name" value="TonB_dep_Rec_b-barrel"/>
    <property type="match status" value="1"/>
</dbReference>
<reference evidence="18 19" key="1">
    <citation type="submission" date="2016-02" db="EMBL/GenBank/DDBJ databases">
        <title>Draft genome sequence of Hydrogenophaga sp. LPB0072.</title>
        <authorList>
            <person name="Shin S.-K."/>
            <person name="Yi H."/>
        </authorList>
    </citation>
    <scope>NUCLEOTIDE SEQUENCE [LARGE SCALE GENOMIC DNA]</scope>
    <source>
        <strain evidence="18 19">LPB0072</strain>
    </source>
</reference>
<keyword evidence="6 14" id="KW-0732">Signal</keyword>
<comment type="similarity">
    <text evidence="2 12 13">Belongs to the TonB-dependent receptor family.</text>
</comment>
<dbReference type="AlphaFoldDB" id="A0A167H432"/>
<feature type="domain" description="TonB-dependent receptor-like beta-barrel" evidence="15">
    <location>
        <begin position="217"/>
        <end position="584"/>
    </location>
</feature>
<evidence type="ECO:0000256" key="10">
    <source>
        <dbReference type="ARBA" id="ARBA00023170"/>
    </source>
</evidence>
<gene>
    <name evidence="17" type="ORF">LPB072_09540</name>
    <name evidence="18" type="ORF">LPB72_19035</name>
</gene>
<evidence type="ECO:0000256" key="13">
    <source>
        <dbReference type="RuleBase" id="RU003357"/>
    </source>
</evidence>
<evidence type="ECO:0000256" key="9">
    <source>
        <dbReference type="ARBA" id="ARBA00023136"/>
    </source>
</evidence>
<dbReference type="OrthoDB" id="183532at2"/>
<dbReference type="RefSeq" id="WP_066094676.1">
    <property type="nucleotide sequence ID" value="NZ_CP017476.1"/>
</dbReference>
<dbReference type="Proteomes" id="UP000185680">
    <property type="component" value="Chromosome"/>
</dbReference>
<dbReference type="PANTHER" id="PTHR30069">
    <property type="entry name" value="TONB-DEPENDENT OUTER MEMBRANE RECEPTOR"/>
    <property type="match status" value="1"/>
</dbReference>
<dbReference type="InterPro" id="IPR036942">
    <property type="entry name" value="Beta-barrel_TonB_sf"/>
</dbReference>
<dbReference type="Pfam" id="PF07715">
    <property type="entry name" value="Plug"/>
    <property type="match status" value="1"/>
</dbReference>
<keyword evidence="7" id="KW-0406">Ion transport</keyword>
<keyword evidence="8 13" id="KW-0798">TonB box</keyword>
<evidence type="ECO:0000259" key="15">
    <source>
        <dbReference type="Pfam" id="PF00593"/>
    </source>
</evidence>
<dbReference type="GO" id="GO:0009279">
    <property type="term" value="C:cell outer membrane"/>
    <property type="evidence" value="ECO:0007669"/>
    <property type="project" value="UniProtKB-SubCell"/>
</dbReference>
<dbReference type="SUPFAM" id="SSF56935">
    <property type="entry name" value="Porins"/>
    <property type="match status" value="1"/>
</dbReference>
<evidence type="ECO:0000256" key="8">
    <source>
        <dbReference type="ARBA" id="ARBA00023077"/>
    </source>
</evidence>
<dbReference type="CDD" id="cd01347">
    <property type="entry name" value="ligand_gated_channel"/>
    <property type="match status" value="1"/>
</dbReference>
<dbReference type="InterPro" id="IPR037066">
    <property type="entry name" value="Plug_dom_sf"/>
</dbReference>
<evidence type="ECO:0000256" key="1">
    <source>
        <dbReference type="ARBA" id="ARBA00004571"/>
    </source>
</evidence>
<keyword evidence="10 17" id="KW-0675">Receptor</keyword>
<keyword evidence="3 12" id="KW-0813">Transport</keyword>
<dbReference type="Gene3D" id="2.170.130.10">
    <property type="entry name" value="TonB-dependent receptor, plug domain"/>
    <property type="match status" value="1"/>
</dbReference>
<dbReference type="GO" id="GO:0015889">
    <property type="term" value="P:cobalamin transport"/>
    <property type="evidence" value="ECO:0007669"/>
    <property type="project" value="TreeGrafter"/>
</dbReference>
<dbReference type="GO" id="GO:0006811">
    <property type="term" value="P:monoatomic ion transport"/>
    <property type="evidence" value="ECO:0007669"/>
    <property type="project" value="UniProtKB-KW"/>
</dbReference>
<dbReference type="Gene3D" id="2.40.170.20">
    <property type="entry name" value="TonB-dependent receptor, beta-barrel domain"/>
    <property type="match status" value="1"/>
</dbReference>
<evidence type="ECO:0000313" key="18">
    <source>
        <dbReference type="EMBL" id="OAD40239.1"/>
    </source>
</evidence>
<evidence type="ECO:0000256" key="11">
    <source>
        <dbReference type="ARBA" id="ARBA00023237"/>
    </source>
</evidence>
<evidence type="ECO:0000256" key="2">
    <source>
        <dbReference type="ARBA" id="ARBA00009810"/>
    </source>
</evidence>
<feature type="domain" description="TonB-dependent receptor plug" evidence="16">
    <location>
        <begin position="47"/>
        <end position="152"/>
    </location>
</feature>
<comment type="subcellular location">
    <subcellularLocation>
        <location evidence="1 12">Cell outer membrane</location>
        <topology evidence="1 12">Multi-pass membrane protein</topology>
    </subcellularLocation>
</comment>
<name>A0A167H432_9BURK</name>
<dbReference type="KEGG" id="hyl:LPB072_09540"/>
<dbReference type="InterPro" id="IPR012910">
    <property type="entry name" value="Plug_dom"/>
</dbReference>
<dbReference type="EMBL" id="LVWD01000034">
    <property type="protein sequence ID" value="OAD40239.1"/>
    <property type="molecule type" value="Genomic_DNA"/>
</dbReference>
<keyword evidence="11 12" id="KW-0998">Cell outer membrane</keyword>
<feature type="signal peptide" evidence="14">
    <location>
        <begin position="1"/>
        <end position="24"/>
    </location>
</feature>
<keyword evidence="4 12" id="KW-1134">Transmembrane beta strand</keyword>
<dbReference type="EMBL" id="CP017476">
    <property type="protein sequence ID" value="AOW13055.1"/>
    <property type="molecule type" value="Genomic_DNA"/>
</dbReference>
<evidence type="ECO:0000313" key="19">
    <source>
        <dbReference type="Proteomes" id="UP000185657"/>
    </source>
</evidence>
<dbReference type="STRING" id="1763535.LPB072_09540"/>
<evidence type="ECO:0000313" key="17">
    <source>
        <dbReference type="EMBL" id="AOW13055.1"/>
    </source>
</evidence>
<protein>
    <submittedName>
        <fullName evidence="17">TonB-dependent receptor</fullName>
    </submittedName>
</protein>
<dbReference type="PROSITE" id="PS52016">
    <property type="entry name" value="TONB_DEPENDENT_REC_3"/>
    <property type="match status" value="1"/>
</dbReference>